<evidence type="ECO:0000256" key="3">
    <source>
        <dbReference type="ARBA" id="ARBA00022896"/>
    </source>
</evidence>
<dbReference type="RefSeq" id="WP_284242797.1">
    <property type="nucleotide sequence ID" value="NZ_BSST01000001.1"/>
</dbReference>
<evidence type="ECO:0000256" key="2">
    <source>
        <dbReference type="ARBA" id="ARBA00022723"/>
    </source>
</evidence>
<reference evidence="8 9" key="1">
    <citation type="submission" date="2023-03" db="EMBL/GenBank/DDBJ databases">
        <title>Draft genome sequence of Thalassotalea insulae KCTC 62186T.</title>
        <authorList>
            <person name="Sawabe T."/>
        </authorList>
    </citation>
    <scope>NUCLEOTIDE SEQUENCE [LARGE SCALE GENOMIC DNA]</scope>
    <source>
        <strain evidence="8 9">KCTC 62186</strain>
    </source>
</reference>
<dbReference type="PANTHER" id="PTHR12907:SF26">
    <property type="entry name" value="HIF PROLYL HYDROXYLASE, ISOFORM C"/>
    <property type="match status" value="1"/>
</dbReference>
<dbReference type="Gene3D" id="2.60.120.620">
    <property type="entry name" value="q2cbj1_9rhob like domain"/>
    <property type="match status" value="1"/>
</dbReference>
<dbReference type="InterPro" id="IPR006620">
    <property type="entry name" value="Pro_4_hyd_alph"/>
</dbReference>
<evidence type="ECO:0000259" key="7">
    <source>
        <dbReference type="PROSITE" id="PS51471"/>
    </source>
</evidence>
<keyword evidence="9" id="KW-1185">Reference proteome</keyword>
<gene>
    <name evidence="8" type="ORF">tinsulaeT_03220</name>
</gene>
<evidence type="ECO:0000256" key="5">
    <source>
        <dbReference type="ARBA" id="ARBA00023002"/>
    </source>
</evidence>
<keyword evidence="5" id="KW-0560">Oxidoreductase</keyword>
<sequence length="224" mass="25282">MTALKQLQITDGGNTIDDTLFGLIADDIIKQGYSVRPGALAEEISHSLFAYQQSLTTHKYVDAGIGRGDDYLQNEFVRTDEICWITGESDAGKLWLEWAAALQTFLNQRLFLGLFSFESHFAHYASGDYYKRHYDAFKGEANRVLSIVTYLNSGWTNSDGGELVLYQNEYDKEGLKIVPLYGTIVIFLSEEFPHEVLPANRDRYSVAGWFRVNCSVAGKIDPPR</sequence>
<dbReference type="InterPro" id="IPR051559">
    <property type="entry name" value="HIF_prolyl_hydroxylases"/>
</dbReference>
<evidence type="ECO:0000313" key="9">
    <source>
        <dbReference type="Proteomes" id="UP001157186"/>
    </source>
</evidence>
<name>A0ABQ6GQZ8_9GAMM</name>
<evidence type="ECO:0000313" key="8">
    <source>
        <dbReference type="EMBL" id="GLX76982.1"/>
    </source>
</evidence>
<dbReference type="Pfam" id="PF13640">
    <property type="entry name" value="2OG-FeII_Oxy_3"/>
    <property type="match status" value="1"/>
</dbReference>
<accession>A0ABQ6GQZ8</accession>
<dbReference type="PANTHER" id="PTHR12907">
    <property type="entry name" value="EGL NINE HOMOLOG-RELATED"/>
    <property type="match status" value="1"/>
</dbReference>
<keyword evidence="4" id="KW-0223">Dioxygenase</keyword>
<evidence type="ECO:0000256" key="4">
    <source>
        <dbReference type="ARBA" id="ARBA00022964"/>
    </source>
</evidence>
<comment type="caution">
    <text evidence="8">The sequence shown here is derived from an EMBL/GenBank/DDBJ whole genome shotgun (WGS) entry which is preliminary data.</text>
</comment>
<dbReference type="Proteomes" id="UP001157186">
    <property type="component" value="Unassembled WGS sequence"/>
</dbReference>
<keyword evidence="2" id="KW-0479">Metal-binding</keyword>
<dbReference type="EMBL" id="BSST01000001">
    <property type="protein sequence ID" value="GLX76982.1"/>
    <property type="molecule type" value="Genomic_DNA"/>
</dbReference>
<protein>
    <submittedName>
        <fullName evidence="8">Prolyl 4-hydroxylase subunit alpha</fullName>
    </submittedName>
</protein>
<evidence type="ECO:0000256" key="6">
    <source>
        <dbReference type="ARBA" id="ARBA00023004"/>
    </source>
</evidence>
<organism evidence="8 9">
    <name type="scientific">Thalassotalea insulae</name>
    <dbReference type="NCBI Taxonomy" id="2056778"/>
    <lineage>
        <taxon>Bacteria</taxon>
        <taxon>Pseudomonadati</taxon>
        <taxon>Pseudomonadota</taxon>
        <taxon>Gammaproteobacteria</taxon>
        <taxon>Alteromonadales</taxon>
        <taxon>Colwelliaceae</taxon>
        <taxon>Thalassotalea</taxon>
    </lineage>
</organism>
<dbReference type="InterPro" id="IPR044862">
    <property type="entry name" value="Pro_4_hyd_alph_FE2OG_OXY"/>
</dbReference>
<keyword evidence="3" id="KW-0847">Vitamin C</keyword>
<proteinExistence type="predicted"/>
<evidence type="ECO:0000256" key="1">
    <source>
        <dbReference type="ARBA" id="ARBA00001961"/>
    </source>
</evidence>
<comment type="cofactor">
    <cofactor evidence="1">
        <name>L-ascorbate</name>
        <dbReference type="ChEBI" id="CHEBI:38290"/>
    </cofactor>
</comment>
<dbReference type="InterPro" id="IPR005123">
    <property type="entry name" value="Oxoglu/Fe-dep_dioxygenase_dom"/>
</dbReference>
<dbReference type="PROSITE" id="PS51471">
    <property type="entry name" value="FE2OG_OXY"/>
    <property type="match status" value="1"/>
</dbReference>
<keyword evidence="6" id="KW-0408">Iron</keyword>
<dbReference type="SMART" id="SM00702">
    <property type="entry name" value="P4Hc"/>
    <property type="match status" value="1"/>
</dbReference>
<feature type="domain" description="Fe2OG dioxygenase" evidence="7">
    <location>
        <begin position="110"/>
        <end position="212"/>
    </location>
</feature>